<reference evidence="2 3" key="1">
    <citation type="submission" date="2024-01" db="EMBL/GenBank/DDBJ databases">
        <title>The genomes of 5 underutilized Papilionoideae crops provide insights into root nodulation and disease resistanc.</title>
        <authorList>
            <person name="Jiang F."/>
        </authorList>
    </citation>
    <scope>NUCLEOTIDE SEQUENCE [LARGE SCALE GENOMIC DNA]</scope>
    <source>
        <strain evidence="2">JINMINGXINNONG_FW02</strain>
        <tissue evidence="2">Leaves</tissue>
    </source>
</reference>
<proteinExistence type="predicted"/>
<protein>
    <submittedName>
        <fullName evidence="2">Uncharacterized protein</fullName>
    </submittedName>
</protein>
<name>A0AAN9NH36_PHACN</name>
<evidence type="ECO:0000256" key="1">
    <source>
        <dbReference type="SAM" id="Phobius"/>
    </source>
</evidence>
<dbReference type="PROSITE" id="PS51257">
    <property type="entry name" value="PROKAR_LIPOPROTEIN"/>
    <property type="match status" value="1"/>
</dbReference>
<dbReference type="EMBL" id="JAYMYR010000003">
    <property type="protein sequence ID" value="KAK7373184.1"/>
    <property type="molecule type" value="Genomic_DNA"/>
</dbReference>
<organism evidence="2 3">
    <name type="scientific">Phaseolus coccineus</name>
    <name type="common">Scarlet runner bean</name>
    <name type="synonym">Phaseolus multiflorus</name>
    <dbReference type="NCBI Taxonomy" id="3886"/>
    <lineage>
        <taxon>Eukaryota</taxon>
        <taxon>Viridiplantae</taxon>
        <taxon>Streptophyta</taxon>
        <taxon>Embryophyta</taxon>
        <taxon>Tracheophyta</taxon>
        <taxon>Spermatophyta</taxon>
        <taxon>Magnoliopsida</taxon>
        <taxon>eudicotyledons</taxon>
        <taxon>Gunneridae</taxon>
        <taxon>Pentapetalae</taxon>
        <taxon>rosids</taxon>
        <taxon>fabids</taxon>
        <taxon>Fabales</taxon>
        <taxon>Fabaceae</taxon>
        <taxon>Papilionoideae</taxon>
        <taxon>50 kb inversion clade</taxon>
        <taxon>NPAAA clade</taxon>
        <taxon>indigoferoid/millettioid clade</taxon>
        <taxon>Phaseoleae</taxon>
        <taxon>Phaseolus</taxon>
    </lineage>
</organism>
<dbReference type="AlphaFoldDB" id="A0AAN9NH36"/>
<keyword evidence="1" id="KW-0472">Membrane</keyword>
<keyword evidence="1" id="KW-1133">Transmembrane helix</keyword>
<feature type="transmembrane region" description="Helical" evidence="1">
    <location>
        <begin position="35"/>
        <end position="55"/>
    </location>
</feature>
<accession>A0AAN9NH36</accession>
<evidence type="ECO:0000313" key="3">
    <source>
        <dbReference type="Proteomes" id="UP001374584"/>
    </source>
</evidence>
<dbReference type="Proteomes" id="UP001374584">
    <property type="component" value="Unassembled WGS sequence"/>
</dbReference>
<keyword evidence="3" id="KW-1185">Reference proteome</keyword>
<comment type="caution">
    <text evidence="2">The sequence shown here is derived from an EMBL/GenBank/DDBJ whole genome shotgun (WGS) entry which is preliminary data.</text>
</comment>
<evidence type="ECO:0000313" key="2">
    <source>
        <dbReference type="EMBL" id="KAK7373184.1"/>
    </source>
</evidence>
<keyword evidence="1" id="KW-0812">Transmembrane</keyword>
<sequence>MRLFLLPSGLAVSGPNALIFLFACGDALSSKWVGIIYWIRLGNYGLVGLILGLVVRISGPFWIVEWERGLRELGERGFDLTLFSVGGVGVARELGEREFELEVFLVGREIALKFERCEGGGPLWLQTNEAWKTKWIFEVAGSRSSYATMPI</sequence>
<gene>
    <name evidence="2" type="ORF">VNO80_06582</name>
</gene>